<dbReference type="InterPro" id="IPR024930">
    <property type="entry name" value="Skp_dom_sf"/>
</dbReference>
<comment type="caution">
    <text evidence="5">The sequence shown here is derived from an EMBL/GenBank/DDBJ whole genome shotgun (WGS) entry which is preliminary data.</text>
</comment>
<gene>
    <name evidence="5" type="ORF">MUN53_08145</name>
</gene>
<dbReference type="Gene3D" id="3.30.910.20">
    <property type="entry name" value="Skp domain"/>
    <property type="match status" value="1"/>
</dbReference>
<dbReference type="InterPro" id="IPR005632">
    <property type="entry name" value="Chaperone_Skp"/>
</dbReference>
<evidence type="ECO:0000313" key="6">
    <source>
        <dbReference type="Proteomes" id="UP001165444"/>
    </source>
</evidence>
<keyword evidence="4" id="KW-0472">Membrane</keyword>
<keyword evidence="4" id="KW-0812">Transmembrane</keyword>
<dbReference type="EMBL" id="JAKZMM010000017">
    <property type="protein sequence ID" value="MCJ2380578.1"/>
    <property type="molecule type" value="Genomic_DNA"/>
</dbReference>
<keyword evidence="6" id="KW-1185">Reference proteome</keyword>
<dbReference type="SMART" id="SM00935">
    <property type="entry name" value="OmpH"/>
    <property type="match status" value="1"/>
</dbReference>
<evidence type="ECO:0000256" key="1">
    <source>
        <dbReference type="ARBA" id="ARBA00009091"/>
    </source>
</evidence>
<feature type="coiled-coil region" evidence="3">
    <location>
        <begin position="72"/>
        <end position="149"/>
    </location>
</feature>
<evidence type="ECO:0000256" key="4">
    <source>
        <dbReference type="SAM" id="Phobius"/>
    </source>
</evidence>
<protein>
    <submittedName>
        <fullName evidence="5">OmpH family outer membrane protein</fullName>
    </submittedName>
</protein>
<dbReference type="Pfam" id="PF03938">
    <property type="entry name" value="OmpH"/>
    <property type="match status" value="1"/>
</dbReference>
<comment type="similarity">
    <text evidence="1">Belongs to the Skp family.</text>
</comment>
<evidence type="ECO:0000256" key="3">
    <source>
        <dbReference type="SAM" id="Coils"/>
    </source>
</evidence>
<feature type="transmembrane region" description="Helical" evidence="4">
    <location>
        <begin position="6"/>
        <end position="24"/>
    </location>
</feature>
<keyword evidence="4" id="KW-1133">Transmembrane helix</keyword>
<dbReference type="Proteomes" id="UP001165444">
    <property type="component" value="Unassembled WGS sequence"/>
</dbReference>
<proteinExistence type="inferred from homology"/>
<reference evidence="5 6" key="1">
    <citation type="submission" date="2022-03" db="EMBL/GenBank/DDBJ databases">
        <title>Parabacteroides sp. nov. isolated from swine feces.</title>
        <authorList>
            <person name="Bak J.E."/>
        </authorList>
    </citation>
    <scope>NUCLEOTIDE SEQUENCE [LARGE SCALE GENOMIC DNA]</scope>
    <source>
        <strain evidence="5 6">AGMB00274</strain>
    </source>
</reference>
<keyword evidence="2" id="KW-0732">Signal</keyword>
<sequence length="201" mass="22887">MKNVNYIINGVLAVAVVILFVMQFSGKKEVSETKAVATETGDTISTLPVAYVNVDSLLENYNYAKDLNEIILKKAENSRANVNQKAASLQSEMQEFQRKIANNAFLTQERAEQEQQRLLNKRQELQDLDNRLSQELMEEQQKLNEQLRDSIVSQLKVFNQSRGFQVVFSNTAGDNILLANDAYDITAELLEYLNKNYATKK</sequence>
<evidence type="ECO:0000256" key="2">
    <source>
        <dbReference type="ARBA" id="ARBA00022729"/>
    </source>
</evidence>
<evidence type="ECO:0000313" key="5">
    <source>
        <dbReference type="EMBL" id="MCJ2380578.1"/>
    </source>
</evidence>
<dbReference type="PANTHER" id="PTHR35089:SF1">
    <property type="entry name" value="CHAPERONE PROTEIN SKP"/>
    <property type="match status" value="1"/>
</dbReference>
<accession>A0ABT0C0N1</accession>
<dbReference type="PANTHER" id="PTHR35089">
    <property type="entry name" value="CHAPERONE PROTEIN SKP"/>
    <property type="match status" value="1"/>
</dbReference>
<keyword evidence="3" id="KW-0175">Coiled coil</keyword>
<dbReference type="RefSeq" id="WP_022456968.1">
    <property type="nucleotide sequence ID" value="NZ_JAKZMM010000017.1"/>
</dbReference>
<dbReference type="SUPFAM" id="SSF111384">
    <property type="entry name" value="OmpH-like"/>
    <property type="match status" value="1"/>
</dbReference>
<name>A0ABT0C0N1_9BACT</name>
<organism evidence="5 6">
    <name type="scientific">Parabacteroides faecalis</name>
    <dbReference type="NCBI Taxonomy" id="2924040"/>
    <lineage>
        <taxon>Bacteria</taxon>
        <taxon>Pseudomonadati</taxon>
        <taxon>Bacteroidota</taxon>
        <taxon>Bacteroidia</taxon>
        <taxon>Bacteroidales</taxon>
        <taxon>Tannerellaceae</taxon>
        <taxon>Parabacteroides</taxon>
    </lineage>
</organism>